<protein>
    <submittedName>
        <fullName evidence="1">Uncharacterized protein</fullName>
    </submittedName>
</protein>
<proteinExistence type="predicted"/>
<comment type="caution">
    <text evidence="1">The sequence shown here is derived from an EMBL/GenBank/DDBJ whole genome shotgun (WGS) entry which is preliminary data.</text>
</comment>
<evidence type="ECO:0000313" key="1">
    <source>
        <dbReference type="EMBL" id="KAI9918241.1"/>
    </source>
</evidence>
<keyword evidence="2" id="KW-1185">Reference proteome</keyword>
<name>A0ACC0WJN9_9STRA</name>
<reference evidence="1 2" key="1">
    <citation type="journal article" date="2022" name="bioRxiv">
        <title>The genome of the oomycete Peronosclerospora sorghi, a cosmopolitan pathogen of maize and sorghum, is inflated with dispersed pseudogenes.</title>
        <authorList>
            <person name="Fletcher K."/>
            <person name="Martin F."/>
            <person name="Isakeit T."/>
            <person name="Cavanaugh K."/>
            <person name="Magill C."/>
            <person name="Michelmore R."/>
        </authorList>
    </citation>
    <scope>NUCLEOTIDE SEQUENCE [LARGE SCALE GENOMIC DNA]</scope>
    <source>
        <strain evidence="1">P6</strain>
    </source>
</reference>
<evidence type="ECO:0000313" key="2">
    <source>
        <dbReference type="Proteomes" id="UP001163321"/>
    </source>
</evidence>
<organism evidence="1 2">
    <name type="scientific">Peronosclerospora sorghi</name>
    <dbReference type="NCBI Taxonomy" id="230839"/>
    <lineage>
        <taxon>Eukaryota</taxon>
        <taxon>Sar</taxon>
        <taxon>Stramenopiles</taxon>
        <taxon>Oomycota</taxon>
        <taxon>Peronosporomycetes</taxon>
        <taxon>Peronosporales</taxon>
        <taxon>Peronosporaceae</taxon>
        <taxon>Peronosclerospora</taxon>
    </lineage>
</organism>
<accession>A0ACC0WJN9</accession>
<gene>
    <name evidence="1" type="ORF">PsorP6_012187</name>
</gene>
<dbReference type="EMBL" id="CM047591">
    <property type="protein sequence ID" value="KAI9918241.1"/>
    <property type="molecule type" value="Genomic_DNA"/>
</dbReference>
<sequence>MAAVHVTVVFGKHSTHFSPFLLQGRDVTAASALTPGWKLLLLCNRAFYEKVAALKQVEPSMDAVPASSQQLKVAGTPRTQLSREAASVESEHFGSDRFSAT</sequence>
<dbReference type="Proteomes" id="UP001163321">
    <property type="component" value="Chromosome 12"/>
</dbReference>